<protein>
    <recommendedName>
        <fullName evidence="3">Mobile element protein</fullName>
    </recommendedName>
</protein>
<sequence length="55" mass="6325">MTEVDPRVPRDPLVFRKARDVVGPPQREKTDEEIRAEMKDIVRRNAAVLQALAKL</sequence>
<dbReference type="STRING" id="249408.BOO71_0014671"/>
<dbReference type="AlphaFoldDB" id="A0A1U7NRD8"/>
<dbReference type="RefSeq" id="WP_175607538.1">
    <property type="nucleotide sequence ID" value="NZ_MSTI01000178.1"/>
</dbReference>
<reference evidence="1 2" key="1">
    <citation type="submission" date="2017-01" db="EMBL/GenBank/DDBJ databases">
        <title>Genome Analysis of Deinococcus marmoris KOPRI26562.</title>
        <authorList>
            <person name="Kim J.H."/>
            <person name="Oh H.-M."/>
        </authorList>
    </citation>
    <scope>NUCLEOTIDE SEQUENCE [LARGE SCALE GENOMIC DNA]</scope>
    <source>
        <strain evidence="1 2">KOPRI26562</strain>
    </source>
</reference>
<keyword evidence="2" id="KW-1185">Reference proteome</keyword>
<dbReference type="Proteomes" id="UP000186607">
    <property type="component" value="Unassembled WGS sequence"/>
</dbReference>
<name>A0A1U7NRD8_9DEIO</name>
<evidence type="ECO:0000313" key="2">
    <source>
        <dbReference type="Proteomes" id="UP000186607"/>
    </source>
</evidence>
<evidence type="ECO:0008006" key="3">
    <source>
        <dbReference type="Google" id="ProtNLM"/>
    </source>
</evidence>
<comment type="caution">
    <text evidence="1">The sequence shown here is derived from an EMBL/GenBank/DDBJ whole genome shotgun (WGS) entry which is preliminary data.</text>
</comment>
<accession>A0A1U7NRD8</accession>
<organism evidence="1 2">
    <name type="scientific">Deinococcus marmoris</name>
    <dbReference type="NCBI Taxonomy" id="249408"/>
    <lineage>
        <taxon>Bacteria</taxon>
        <taxon>Thermotogati</taxon>
        <taxon>Deinococcota</taxon>
        <taxon>Deinococci</taxon>
        <taxon>Deinococcales</taxon>
        <taxon>Deinococcaceae</taxon>
        <taxon>Deinococcus</taxon>
    </lineage>
</organism>
<gene>
    <name evidence="1" type="ORF">BOO71_0014671</name>
</gene>
<dbReference type="EMBL" id="MSTI01000178">
    <property type="protein sequence ID" value="OLV15478.1"/>
    <property type="molecule type" value="Genomic_DNA"/>
</dbReference>
<evidence type="ECO:0000313" key="1">
    <source>
        <dbReference type="EMBL" id="OLV15478.1"/>
    </source>
</evidence>
<proteinExistence type="predicted"/>